<proteinExistence type="predicted"/>
<feature type="domain" description="Outer membrane channel protein CpnT-like N-terminal" evidence="2">
    <location>
        <begin position="94"/>
        <end position="218"/>
    </location>
</feature>
<evidence type="ECO:0000313" key="4">
    <source>
        <dbReference type="Proteomes" id="UP000184501"/>
    </source>
</evidence>
<dbReference type="Gene3D" id="1.10.287.1060">
    <property type="entry name" value="ESAT-6-like"/>
    <property type="match status" value="1"/>
</dbReference>
<feature type="compositionally biased region" description="Basic and acidic residues" evidence="1">
    <location>
        <begin position="392"/>
        <end position="402"/>
    </location>
</feature>
<dbReference type="RefSeq" id="WP_083960288.1">
    <property type="nucleotide sequence ID" value="NZ_FQVN01000015.1"/>
</dbReference>
<feature type="region of interest" description="Disordered" evidence="1">
    <location>
        <begin position="1"/>
        <end position="20"/>
    </location>
</feature>
<organism evidence="3 4">
    <name type="scientific">Streptoalloteichus hindustanus</name>
    <dbReference type="NCBI Taxonomy" id="2017"/>
    <lineage>
        <taxon>Bacteria</taxon>
        <taxon>Bacillati</taxon>
        <taxon>Actinomycetota</taxon>
        <taxon>Actinomycetes</taxon>
        <taxon>Pseudonocardiales</taxon>
        <taxon>Pseudonocardiaceae</taxon>
        <taxon>Streptoalloteichus</taxon>
    </lineage>
</organism>
<dbReference type="InterPro" id="IPR036689">
    <property type="entry name" value="ESAT-6-like_sf"/>
</dbReference>
<sequence length="423" mass="45592">MSENKVPDGPGNLADLNSGDKKSWLGQAAGRGSSFIGSMQDLADASSPPELAVATVSSRMEALQALASPGKYFVDNNIGFLVSIVLSPLVELAEWAIGDPEQMKATAKGWEKVATWLDHAAEEETRRAEATAPVWAGPSGDAFRKQMREFGEGVTAMAQDVRELKEILELIADLFDMFIQFVIELLTELVIGLIVEWLAAMAASWITAGASVGTATATTTFQVGQTGIRITTRATKLQTELYRLFKQLEGILNKLRKNKFLEKIVEPTKNLREGGMVKRFLARQADKKGGTLFSTVTKAERPKTVDSATKVIKEATEGWTSSTGNRFMKIKDAGYSPKTGELVDLNATGESALAANVAQSLLGKVLGGTTRSGSAAWKAGVEVGTDQVIKQGAEHAYDEGKDLAQGTPSKEERRSAQERGFSW</sequence>
<keyword evidence="4" id="KW-1185">Reference proteome</keyword>
<dbReference type="SUPFAM" id="SSF140453">
    <property type="entry name" value="EsxAB dimer-like"/>
    <property type="match status" value="1"/>
</dbReference>
<dbReference type="STRING" id="2017.SAMN05444320_11528"/>
<reference evidence="3 4" key="1">
    <citation type="submission" date="2016-11" db="EMBL/GenBank/DDBJ databases">
        <authorList>
            <person name="Jaros S."/>
            <person name="Januszkiewicz K."/>
            <person name="Wedrychowicz H."/>
        </authorList>
    </citation>
    <scope>NUCLEOTIDE SEQUENCE [LARGE SCALE GENOMIC DNA]</scope>
    <source>
        <strain evidence="3 4">DSM 44523</strain>
    </source>
</reference>
<feature type="region of interest" description="Disordered" evidence="1">
    <location>
        <begin position="392"/>
        <end position="423"/>
    </location>
</feature>
<evidence type="ECO:0000256" key="1">
    <source>
        <dbReference type="SAM" id="MobiDB-lite"/>
    </source>
</evidence>
<dbReference type="EMBL" id="FQVN01000015">
    <property type="protein sequence ID" value="SHG85719.1"/>
    <property type="molecule type" value="Genomic_DNA"/>
</dbReference>
<name>A0A1M5N950_STRHI</name>
<evidence type="ECO:0000313" key="3">
    <source>
        <dbReference type="EMBL" id="SHG85719.1"/>
    </source>
</evidence>
<protein>
    <recommendedName>
        <fullName evidence="2">Outer membrane channel protein CpnT-like N-terminal domain-containing protein</fullName>
    </recommendedName>
</protein>
<accession>A0A1M5N950</accession>
<dbReference type="Pfam" id="PF25547">
    <property type="entry name" value="WXG100_2"/>
    <property type="match status" value="1"/>
</dbReference>
<evidence type="ECO:0000259" key="2">
    <source>
        <dbReference type="Pfam" id="PF25547"/>
    </source>
</evidence>
<dbReference type="InterPro" id="IPR057746">
    <property type="entry name" value="CpnT-like_N"/>
</dbReference>
<dbReference type="AlphaFoldDB" id="A0A1M5N950"/>
<dbReference type="OrthoDB" id="3593276at2"/>
<gene>
    <name evidence="3" type="ORF">SAMN05444320_11528</name>
</gene>
<dbReference type="Proteomes" id="UP000184501">
    <property type="component" value="Unassembled WGS sequence"/>
</dbReference>